<proteinExistence type="predicted"/>
<sequence>MYNLAKEQDALDQLGIKVKVWASYSSKKYSKHQTFDWLKTNNIEPLKPESDGFLFSSECPNSFLITVEFLKSSDMAVVSALSNGDIQPMTIFSDNPEVYETLKVVPLYQVTDGISTKIHDNSIRVVSVRNGLFQMFEVGVASRIHSKTSYHFLAIQKLYESPLYQGDEPGKVLANNTAYPGYAKWPALQDLVGKMTDWDALPKAVENPEKKIPDTDIKGDGDGRVIFFNPVTGLGMIKRRNGQAGSVYWSQIETDDRFPYLEAGQEVTISGESSGSRGTQFFGVKPAV</sequence>
<evidence type="ECO:0008006" key="3">
    <source>
        <dbReference type="Google" id="ProtNLM"/>
    </source>
</evidence>
<dbReference type="AlphaFoldDB" id="A0A1F8EJA0"/>
<protein>
    <recommendedName>
        <fullName evidence="3">CSD domain-containing protein</fullName>
    </recommendedName>
</protein>
<name>A0A1F8EJA0_9BACT</name>
<dbReference type="EMBL" id="MGJD01000016">
    <property type="protein sequence ID" value="OGN00698.1"/>
    <property type="molecule type" value="Genomic_DNA"/>
</dbReference>
<gene>
    <name evidence="1" type="ORF">A2650_04125</name>
</gene>
<dbReference type="Proteomes" id="UP000177117">
    <property type="component" value="Unassembled WGS sequence"/>
</dbReference>
<evidence type="ECO:0000313" key="1">
    <source>
        <dbReference type="EMBL" id="OGN00698.1"/>
    </source>
</evidence>
<reference evidence="1 2" key="1">
    <citation type="journal article" date="2016" name="Nat. Commun.">
        <title>Thousands of microbial genomes shed light on interconnected biogeochemical processes in an aquifer system.</title>
        <authorList>
            <person name="Anantharaman K."/>
            <person name="Brown C.T."/>
            <person name="Hug L.A."/>
            <person name="Sharon I."/>
            <person name="Castelle C.J."/>
            <person name="Probst A.J."/>
            <person name="Thomas B.C."/>
            <person name="Singh A."/>
            <person name="Wilkins M.J."/>
            <person name="Karaoz U."/>
            <person name="Brodie E.L."/>
            <person name="Williams K.H."/>
            <person name="Hubbard S.S."/>
            <person name="Banfield J.F."/>
        </authorList>
    </citation>
    <scope>NUCLEOTIDE SEQUENCE [LARGE SCALE GENOMIC DNA]</scope>
</reference>
<evidence type="ECO:0000313" key="2">
    <source>
        <dbReference type="Proteomes" id="UP000177117"/>
    </source>
</evidence>
<organism evidence="1 2">
    <name type="scientific">Candidatus Yanofskybacteria bacterium RIFCSPHIGHO2_01_FULL_41_53</name>
    <dbReference type="NCBI Taxonomy" id="1802663"/>
    <lineage>
        <taxon>Bacteria</taxon>
        <taxon>Candidatus Yanofskyibacteriota</taxon>
    </lineage>
</organism>
<comment type="caution">
    <text evidence="1">The sequence shown here is derived from an EMBL/GenBank/DDBJ whole genome shotgun (WGS) entry which is preliminary data.</text>
</comment>
<accession>A0A1F8EJA0</accession>